<dbReference type="AlphaFoldDB" id="K4IJ64"/>
<dbReference type="Proteomes" id="UP000008514">
    <property type="component" value="Chromosome"/>
</dbReference>
<keyword evidence="2" id="KW-1185">Reference proteome</keyword>
<evidence type="ECO:0000313" key="2">
    <source>
        <dbReference type="Proteomes" id="UP000008514"/>
    </source>
</evidence>
<dbReference type="EMBL" id="CP003879">
    <property type="protein sequence ID" value="AFU70587.1"/>
    <property type="molecule type" value="Genomic_DNA"/>
</dbReference>
<dbReference type="eggNOG" id="ENOG5033XTS">
    <property type="taxonomic scope" value="Bacteria"/>
</dbReference>
<proteinExistence type="predicted"/>
<protein>
    <submittedName>
        <fullName evidence="1">Uncharacterized protein</fullName>
    </submittedName>
</protein>
<dbReference type="OrthoDB" id="265201at2"/>
<sequence>MILNVAILFVSCSSNNEGKTNNSLTEILVLKGVQYSSKSRQFLDLYKAESDCSTPVYFHAHGNDGSTYMLNSIIEDLNAQGTSVIAWESLTSVHTPSEVETGWNDVELMFEWVKIMLKNTSLTRLTLLSEALLAKVLSAANMDTNRAQVLKDFIFIMRFLMVFG</sequence>
<evidence type="ECO:0000313" key="1">
    <source>
        <dbReference type="EMBL" id="AFU70587.1"/>
    </source>
</evidence>
<reference evidence="1" key="2">
    <citation type="submission" date="2012-09" db="EMBL/GenBank/DDBJ databases">
        <title>The complete sequence of Psychroflexus torquis an extreme psychrophile from sea-ice that is stimulated by light.</title>
        <authorList>
            <person name="Feng S."/>
            <person name="Powell S.M."/>
            <person name="Bowman J.P."/>
        </authorList>
    </citation>
    <scope>NUCLEOTIDE SEQUENCE [LARGE SCALE GENOMIC DNA]</scope>
    <source>
        <strain evidence="1">ATCC 700755</strain>
    </source>
</reference>
<dbReference type="RefSeq" id="WP_015026116.1">
    <property type="nucleotide sequence ID" value="NC_018721.1"/>
</dbReference>
<accession>K4IJ64</accession>
<organism evidence="1 2">
    <name type="scientific">Psychroflexus torquis (strain ATCC 700755 / CIP 106069 / ACAM 623)</name>
    <dbReference type="NCBI Taxonomy" id="313595"/>
    <lineage>
        <taxon>Bacteria</taxon>
        <taxon>Pseudomonadati</taxon>
        <taxon>Bacteroidota</taxon>
        <taxon>Flavobacteriia</taxon>
        <taxon>Flavobacteriales</taxon>
        <taxon>Flavobacteriaceae</taxon>
        <taxon>Psychroflexus</taxon>
    </lineage>
</organism>
<reference evidence="1" key="1">
    <citation type="submission" date="2006-03" db="EMBL/GenBank/DDBJ databases">
        <authorList>
            <person name="Bowman J."/>
            <person name="Ferriera S."/>
            <person name="Johnson J."/>
            <person name="Kravitz S."/>
            <person name="Halpern A."/>
            <person name="Remington K."/>
            <person name="Beeson K."/>
            <person name="Tran B."/>
            <person name="Rogers Y.-H."/>
            <person name="Friedman R."/>
            <person name="Venter J.C."/>
        </authorList>
    </citation>
    <scope>NUCLEOTIDE SEQUENCE [LARGE SCALE GENOMIC DNA]</scope>
    <source>
        <strain evidence="1">ATCC 700755</strain>
    </source>
</reference>
<dbReference type="HOGENOM" id="CLU_1617637_0_0_10"/>
<name>K4IJ64_PSYTT</name>
<dbReference type="KEGG" id="ptq:P700755_004032"/>
<gene>
    <name evidence="1" type="ordered locus">P700755_004032</name>
</gene>